<evidence type="ECO:0000313" key="7">
    <source>
        <dbReference type="Proteomes" id="UP000030680"/>
    </source>
</evidence>
<evidence type="ECO:0000256" key="2">
    <source>
        <dbReference type="ARBA" id="ARBA00013056"/>
    </source>
</evidence>
<keyword evidence="5" id="KW-0694">RNA-binding</keyword>
<comment type="catalytic activity">
    <reaction evidence="3">
        <text>glycyl-tRNA(Ala) + H2O = tRNA(Ala) + glycine + H(+)</text>
        <dbReference type="Rhea" id="RHEA:53744"/>
        <dbReference type="Rhea" id="RHEA-COMP:9657"/>
        <dbReference type="Rhea" id="RHEA-COMP:13640"/>
        <dbReference type="ChEBI" id="CHEBI:15377"/>
        <dbReference type="ChEBI" id="CHEBI:15378"/>
        <dbReference type="ChEBI" id="CHEBI:57305"/>
        <dbReference type="ChEBI" id="CHEBI:78442"/>
        <dbReference type="ChEBI" id="CHEBI:78522"/>
        <dbReference type="EC" id="3.1.1.96"/>
    </reaction>
</comment>
<dbReference type="eggNOG" id="KOG3323">
    <property type="taxonomic scope" value="Eukaryota"/>
</dbReference>
<organism evidence="6 7">
    <name type="scientific">Galdieria sulphuraria</name>
    <name type="common">Red alga</name>
    <dbReference type="NCBI Taxonomy" id="130081"/>
    <lineage>
        <taxon>Eukaryota</taxon>
        <taxon>Rhodophyta</taxon>
        <taxon>Bangiophyceae</taxon>
        <taxon>Galdieriales</taxon>
        <taxon>Galdieriaceae</taxon>
        <taxon>Galdieria</taxon>
    </lineage>
</organism>
<evidence type="ECO:0000256" key="4">
    <source>
        <dbReference type="ARBA" id="ARBA00048018"/>
    </source>
</evidence>
<evidence type="ECO:0000256" key="5">
    <source>
        <dbReference type="RuleBase" id="RU003470"/>
    </source>
</evidence>
<keyword evidence="5" id="KW-0963">Cytoplasm</keyword>
<comment type="subcellular location">
    <subcellularLocation>
        <location evidence="5">Cytoplasm</location>
    </subcellularLocation>
</comment>
<dbReference type="GO" id="GO:0106026">
    <property type="term" value="F:Gly-tRNA(Ala) deacylase activity"/>
    <property type="evidence" value="ECO:0007669"/>
    <property type="project" value="RHEA"/>
</dbReference>
<dbReference type="PANTHER" id="PTHR10472">
    <property type="entry name" value="D-TYROSYL-TRNA TYR DEACYLASE"/>
    <property type="match status" value="1"/>
</dbReference>
<dbReference type="GO" id="GO:0000049">
    <property type="term" value="F:tRNA binding"/>
    <property type="evidence" value="ECO:0007669"/>
    <property type="project" value="UniProtKB-KW"/>
</dbReference>
<dbReference type="OMA" id="VFGADMK"/>
<evidence type="ECO:0000313" key="6">
    <source>
        <dbReference type="EMBL" id="EME29764.1"/>
    </source>
</evidence>
<accession>M2Y1S2</accession>
<dbReference type="EMBL" id="KB454505">
    <property type="protein sequence ID" value="EME29764.1"/>
    <property type="molecule type" value="Genomic_DNA"/>
</dbReference>
<dbReference type="Proteomes" id="UP000030680">
    <property type="component" value="Unassembled WGS sequence"/>
</dbReference>
<dbReference type="InterPro" id="IPR023509">
    <property type="entry name" value="DTD-like_sf"/>
</dbReference>
<keyword evidence="5" id="KW-0820">tRNA-binding</keyword>
<dbReference type="Gramene" id="EME29764">
    <property type="protein sequence ID" value="EME29764"/>
    <property type="gene ID" value="Gasu_27680"/>
</dbReference>
<dbReference type="FunFam" id="3.50.80.10:FF:000001">
    <property type="entry name" value="D-aminoacyl-tRNA deacylase"/>
    <property type="match status" value="1"/>
</dbReference>
<dbReference type="GeneID" id="17088536"/>
<dbReference type="GO" id="GO:0051500">
    <property type="term" value="F:D-tyrosyl-tRNA(Tyr) deacylase activity"/>
    <property type="evidence" value="ECO:0007669"/>
    <property type="project" value="TreeGrafter"/>
</dbReference>
<dbReference type="OrthoDB" id="275783at2759"/>
<dbReference type="AlphaFoldDB" id="M2Y1S2"/>
<reference evidence="7" key="1">
    <citation type="journal article" date="2013" name="Science">
        <title>Gene transfer from bacteria and archaea facilitated evolution of an extremophilic eukaryote.</title>
        <authorList>
            <person name="Schonknecht G."/>
            <person name="Chen W.H."/>
            <person name="Ternes C.M."/>
            <person name="Barbier G.G."/>
            <person name="Shrestha R.P."/>
            <person name="Stanke M."/>
            <person name="Brautigam A."/>
            <person name="Baker B.J."/>
            <person name="Banfield J.F."/>
            <person name="Garavito R.M."/>
            <person name="Carr K."/>
            <person name="Wilkerson C."/>
            <person name="Rensing S.A."/>
            <person name="Gagneul D."/>
            <person name="Dickenson N.E."/>
            <person name="Oesterhelt C."/>
            <person name="Lercher M.J."/>
            <person name="Weber A.P."/>
        </authorList>
    </citation>
    <scope>NUCLEOTIDE SEQUENCE [LARGE SCALE GENOMIC DNA]</scope>
    <source>
        <strain evidence="7">074W</strain>
    </source>
</reference>
<gene>
    <name evidence="6" type="ORF">Gasu_27680</name>
</gene>
<evidence type="ECO:0000256" key="3">
    <source>
        <dbReference type="ARBA" id="ARBA00047676"/>
    </source>
</evidence>
<sequence>MRAVIQRVNQASVSGGGKVASIQQGLCVLLGIAAEDTEEDLEYIIQKTLHLKAFSGENEEERWKRSVVDLQGEILLVSQFTLHAAFKGQGRVSFHRSMPPDRSRELFHLAIDKFQENYRQNAVKACVFGSYMNVSLVNDGPVTFIIDSKSPKVSY</sequence>
<dbReference type="SUPFAM" id="SSF69500">
    <property type="entry name" value="DTD-like"/>
    <property type="match status" value="1"/>
</dbReference>
<dbReference type="PANTHER" id="PTHR10472:SF5">
    <property type="entry name" value="D-AMINOACYL-TRNA DEACYLASE 1"/>
    <property type="match status" value="1"/>
</dbReference>
<dbReference type="Pfam" id="PF02580">
    <property type="entry name" value="Tyr_Deacylase"/>
    <property type="match status" value="1"/>
</dbReference>
<dbReference type="NCBIfam" id="TIGR00256">
    <property type="entry name" value="D-aminoacyl-tRNA deacylase"/>
    <property type="match status" value="1"/>
</dbReference>
<comment type="catalytic activity">
    <reaction evidence="4">
        <text>a D-aminoacyl-tRNA + H2O = a tRNA + a D-alpha-amino acid + H(+)</text>
        <dbReference type="Rhea" id="RHEA:13953"/>
        <dbReference type="Rhea" id="RHEA-COMP:10123"/>
        <dbReference type="Rhea" id="RHEA-COMP:10124"/>
        <dbReference type="ChEBI" id="CHEBI:15377"/>
        <dbReference type="ChEBI" id="CHEBI:15378"/>
        <dbReference type="ChEBI" id="CHEBI:59871"/>
        <dbReference type="ChEBI" id="CHEBI:78442"/>
        <dbReference type="ChEBI" id="CHEBI:79333"/>
        <dbReference type="EC" id="3.1.1.96"/>
    </reaction>
</comment>
<proteinExistence type="inferred from homology"/>
<name>M2Y1S2_GALSU</name>
<keyword evidence="7" id="KW-1185">Reference proteome</keyword>
<dbReference type="InterPro" id="IPR003732">
    <property type="entry name" value="Daa-tRNA_deacyls_DTD"/>
</dbReference>
<dbReference type="GO" id="GO:0005737">
    <property type="term" value="C:cytoplasm"/>
    <property type="evidence" value="ECO:0007669"/>
    <property type="project" value="UniProtKB-SubCell"/>
</dbReference>
<dbReference type="KEGG" id="gsl:Gasu_27680"/>
<keyword evidence="5" id="KW-0378">Hydrolase</keyword>
<protein>
    <recommendedName>
        <fullName evidence="2 5">D-aminoacyl-tRNA deacylase</fullName>
        <ecNumber evidence="2 5">3.1.1.96</ecNumber>
    </recommendedName>
</protein>
<dbReference type="Gene3D" id="3.50.80.10">
    <property type="entry name" value="D-tyrosyl-tRNA(Tyr) deacylase"/>
    <property type="match status" value="1"/>
</dbReference>
<evidence type="ECO:0000256" key="1">
    <source>
        <dbReference type="ARBA" id="ARBA00009673"/>
    </source>
</evidence>
<dbReference type="STRING" id="130081.M2Y1S2"/>
<dbReference type="EC" id="3.1.1.96" evidence="2 5"/>
<comment type="similarity">
    <text evidence="1 5">Belongs to the DTD family.</text>
</comment>
<dbReference type="RefSeq" id="XP_005706284.1">
    <property type="nucleotide sequence ID" value="XM_005706227.1"/>
</dbReference>